<dbReference type="eggNOG" id="ENOG502Z90D">
    <property type="taxonomic scope" value="Bacteria"/>
</dbReference>
<evidence type="ECO:0000313" key="2">
    <source>
        <dbReference type="EMBL" id="EHR35309.1"/>
    </source>
</evidence>
<evidence type="ECO:0000256" key="1">
    <source>
        <dbReference type="SAM" id="Phobius"/>
    </source>
</evidence>
<dbReference type="HOGENOM" id="CLU_087307_0_0_9"/>
<sequence length="276" mass="32138">MSMNRTWKLLQFEFNRLWKVLIGLILFNMVVQPLGVIWSTYRYFDRDVSAGTTLEMPGTVARALAFNEVTQSGIVTLAILFTVFALIFYAFYTWYREWYGKSRFSYRLMMIPGNRMQVYFAKLLALYIGVLLLVALQIVLLAVGNWIFEWVLSEDVIRPIHLFELYYWNAFGNEIFLPVLQIMINRYVMGFMTLNIVFVGILLERSFGLAGFISGLAFYLISLIGSVAVISVIGGQAYKWYLFYDEALYMMYGIMVLYTLICIGISHYLINHRLRV</sequence>
<feature type="transmembrane region" description="Helical" evidence="1">
    <location>
        <begin position="74"/>
        <end position="95"/>
    </location>
</feature>
<feature type="transmembrane region" description="Helical" evidence="1">
    <location>
        <begin position="216"/>
        <end position="237"/>
    </location>
</feature>
<keyword evidence="1" id="KW-0812">Transmembrane</keyword>
<gene>
    <name evidence="2" type="ORF">HMPREF9703_00157</name>
</gene>
<dbReference type="EMBL" id="AGEF01000001">
    <property type="protein sequence ID" value="EHR35309.1"/>
    <property type="molecule type" value="Genomic_DNA"/>
</dbReference>
<protein>
    <submittedName>
        <fullName evidence="2">Uncharacterized protein</fullName>
    </submittedName>
</protein>
<dbReference type="Proteomes" id="UP000003599">
    <property type="component" value="Unassembled WGS sequence"/>
</dbReference>
<reference evidence="2 3" key="1">
    <citation type="submission" date="2012-01" db="EMBL/GenBank/DDBJ databases">
        <title>The Genome Sequence of Dolosigranulum pigrum ATCC 51524.</title>
        <authorList>
            <consortium name="The Broad Institute Genome Sequencing Platform"/>
            <person name="Earl A."/>
            <person name="Ward D."/>
            <person name="Feldgarden M."/>
            <person name="Gevers D."/>
            <person name="Huys G."/>
            <person name="Young S.K."/>
            <person name="Zeng Q."/>
            <person name="Gargeya S."/>
            <person name="Fitzgerald M."/>
            <person name="Haas B."/>
            <person name="Abouelleil A."/>
            <person name="Alvarado L."/>
            <person name="Arachchi H.M."/>
            <person name="Berlin A."/>
            <person name="Chapman S.B."/>
            <person name="Gearin G."/>
            <person name="Goldberg J."/>
            <person name="Griggs A."/>
            <person name="Gujja S."/>
            <person name="Hansen M."/>
            <person name="Heiman D."/>
            <person name="Howarth C."/>
            <person name="Larimer J."/>
            <person name="Lui A."/>
            <person name="MacDonald P.J.P."/>
            <person name="McCowen C."/>
            <person name="Montmayeur A."/>
            <person name="Murphy C."/>
            <person name="Neiman D."/>
            <person name="Pearson M."/>
            <person name="Priest M."/>
            <person name="Roberts A."/>
            <person name="Saif S."/>
            <person name="Shea T."/>
            <person name="Sisk P."/>
            <person name="Stolte C."/>
            <person name="Sykes S."/>
            <person name="Wortman J."/>
            <person name="Nusbaum C."/>
            <person name="Birren B."/>
        </authorList>
    </citation>
    <scope>NUCLEOTIDE SEQUENCE [LARGE SCALE GENOMIC DNA]</scope>
    <source>
        <strain evidence="2 3">ATCC 51524</strain>
    </source>
</reference>
<proteinExistence type="predicted"/>
<organism evidence="2 3">
    <name type="scientific">Dolosigranulum pigrum ATCC 51524</name>
    <dbReference type="NCBI Taxonomy" id="883103"/>
    <lineage>
        <taxon>Bacteria</taxon>
        <taxon>Bacillati</taxon>
        <taxon>Bacillota</taxon>
        <taxon>Bacilli</taxon>
        <taxon>Lactobacillales</taxon>
        <taxon>Carnobacteriaceae</taxon>
        <taxon>Dolosigranulum</taxon>
    </lineage>
</organism>
<dbReference type="STRING" id="29394.BWX42_09620"/>
<keyword evidence="1" id="KW-0472">Membrane</keyword>
<feature type="transmembrane region" description="Helical" evidence="1">
    <location>
        <begin position="116"/>
        <end position="143"/>
    </location>
</feature>
<feature type="transmembrane region" description="Helical" evidence="1">
    <location>
        <begin position="249"/>
        <end position="270"/>
    </location>
</feature>
<dbReference type="AlphaFoldDB" id="H3NC76"/>
<accession>H3NC76</accession>
<keyword evidence="1" id="KW-1133">Transmembrane helix</keyword>
<name>H3NC76_9LACT</name>
<feature type="transmembrane region" description="Helical" evidence="1">
    <location>
        <begin position="187"/>
        <end position="204"/>
    </location>
</feature>
<comment type="caution">
    <text evidence="2">The sequence shown here is derived from an EMBL/GenBank/DDBJ whole genome shotgun (WGS) entry which is preliminary data.</text>
</comment>
<feature type="transmembrane region" description="Helical" evidence="1">
    <location>
        <begin position="20"/>
        <end position="41"/>
    </location>
</feature>
<evidence type="ECO:0000313" key="3">
    <source>
        <dbReference type="Proteomes" id="UP000003599"/>
    </source>
</evidence>
<keyword evidence="3" id="KW-1185">Reference proteome</keyword>